<proteinExistence type="predicted"/>
<evidence type="ECO:0000259" key="2">
    <source>
        <dbReference type="Pfam" id="PF24254"/>
    </source>
</evidence>
<evidence type="ECO:0000256" key="1">
    <source>
        <dbReference type="SAM" id="MobiDB-lite"/>
    </source>
</evidence>
<name>A0ABS7ZBB5_9MICO</name>
<feature type="region of interest" description="Disordered" evidence="1">
    <location>
        <begin position="85"/>
        <end position="106"/>
    </location>
</feature>
<dbReference type="EMBL" id="JAIXCQ010000001">
    <property type="protein sequence ID" value="MCA5892330.1"/>
    <property type="molecule type" value="Genomic_DNA"/>
</dbReference>
<organism evidence="3 4">
    <name type="scientific">Isoptericola luteus</name>
    <dbReference type="NCBI Taxonomy" id="2879484"/>
    <lineage>
        <taxon>Bacteria</taxon>
        <taxon>Bacillati</taxon>
        <taxon>Actinomycetota</taxon>
        <taxon>Actinomycetes</taxon>
        <taxon>Micrococcales</taxon>
        <taxon>Promicromonosporaceae</taxon>
        <taxon>Isoptericola</taxon>
    </lineage>
</organism>
<dbReference type="InterPro" id="IPR055878">
    <property type="entry name" value="DUF7455"/>
</dbReference>
<dbReference type="Proteomes" id="UP001319870">
    <property type="component" value="Unassembled WGS sequence"/>
</dbReference>
<reference evidence="3 4" key="1">
    <citation type="submission" date="2021-09" db="EMBL/GenBank/DDBJ databases">
        <title>Isoptericola luteus sp. nov., a novel bacterium isolated from Harbin, the capital city of Heilongjiang province.</title>
        <authorList>
            <person name="Li J."/>
        </authorList>
    </citation>
    <scope>NUCLEOTIDE SEQUENCE [LARGE SCALE GENOMIC DNA]</scope>
    <source>
        <strain evidence="3 4">NEAU-Y5</strain>
    </source>
</reference>
<comment type="caution">
    <text evidence="3">The sequence shown here is derived from an EMBL/GenBank/DDBJ whole genome shotgun (WGS) entry which is preliminary data.</text>
</comment>
<sequence length="106" mass="10645">MSSLRRPWESLPSAVIVDPFAASAPGSGDADGSADDAPGRCDACGAIARVRVTVAARGDLLFCWTDFLVHEQALAAGGFVATSARTGHGSHGPAPHGGGPAADSCW</sequence>
<feature type="domain" description="DUF7455" evidence="2">
    <location>
        <begin position="37"/>
        <end position="79"/>
    </location>
</feature>
<evidence type="ECO:0000313" key="3">
    <source>
        <dbReference type="EMBL" id="MCA5892330.1"/>
    </source>
</evidence>
<evidence type="ECO:0000313" key="4">
    <source>
        <dbReference type="Proteomes" id="UP001319870"/>
    </source>
</evidence>
<keyword evidence="4" id="KW-1185">Reference proteome</keyword>
<protein>
    <recommendedName>
        <fullName evidence="2">DUF7455 domain-containing protein</fullName>
    </recommendedName>
</protein>
<dbReference type="RefSeq" id="WP_225564079.1">
    <property type="nucleotide sequence ID" value="NZ_JAIXCQ010000001.1"/>
</dbReference>
<accession>A0ABS7ZBB5</accession>
<dbReference type="Pfam" id="PF24254">
    <property type="entry name" value="DUF7455"/>
    <property type="match status" value="1"/>
</dbReference>
<gene>
    <name evidence="3" type="ORF">LEP48_03060</name>
</gene>